<reference evidence="2 3" key="1">
    <citation type="submission" date="2014-02" db="EMBL/GenBank/DDBJ databases">
        <title>Genome sequence of Paenibacillus darwinianus reveals adaptive mechanisms for survival in Antarctic soils.</title>
        <authorList>
            <person name="Dsouza M."/>
            <person name="Taylor M.W."/>
            <person name="Turner S.J."/>
            <person name="Aislabie J."/>
        </authorList>
    </citation>
    <scope>NUCLEOTIDE SEQUENCE [LARGE SCALE GENOMIC DNA]</scope>
    <source>
        <strain evidence="2 3">CE1</strain>
    </source>
</reference>
<evidence type="ECO:0000256" key="1">
    <source>
        <dbReference type="SAM" id="MobiDB-lite"/>
    </source>
</evidence>
<protein>
    <submittedName>
        <fullName evidence="2">Uncharacterized protein</fullName>
    </submittedName>
</protein>
<dbReference type="EMBL" id="JFHU01000271">
    <property type="protein sequence ID" value="EXX84673.1"/>
    <property type="molecule type" value="Genomic_DNA"/>
</dbReference>
<keyword evidence="3" id="KW-1185">Reference proteome</keyword>
<dbReference type="Proteomes" id="UP000053750">
    <property type="component" value="Unassembled WGS sequence"/>
</dbReference>
<feature type="region of interest" description="Disordered" evidence="1">
    <location>
        <begin position="151"/>
        <end position="171"/>
    </location>
</feature>
<organism evidence="2 3">
    <name type="scientific">Paenibacillus darwinianus</name>
    <dbReference type="NCBI Taxonomy" id="1380763"/>
    <lineage>
        <taxon>Bacteria</taxon>
        <taxon>Bacillati</taxon>
        <taxon>Bacillota</taxon>
        <taxon>Bacilli</taxon>
        <taxon>Bacillales</taxon>
        <taxon>Paenibacillaceae</taxon>
        <taxon>Paenibacillus</taxon>
    </lineage>
</organism>
<comment type="caution">
    <text evidence="2">The sequence shown here is derived from an EMBL/GenBank/DDBJ whole genome shotgun (WGS) entry which is preliminary data.</text>
</comment>
<accession>A0A9W5RZA0</accession>
<dbReference type="AlphaFoldDB" id="A0A9W5RZA0"/>
<proteinExistence type="predicted"/>
<evidence type="ECO:0000313" key="3">
    <source>
        <dbReference type="Proteomes" id="UP000053750"/>
    </source>
</evidence>
<name>A0A9W5RZA0_9BACL</name>
<feature type="region of interest" description="Disordered" evidence="1">
    <location>
        <begin position="108"/>
        <end position="128"/>
    </location>
</feature>
<gene>
    <name evidence="2" type="ORF">BG53_10745</name>
</gene>
<evidence type="ECO:0000313" key="2">
    <source>
        <dbReference type="EMBL" id="EXX84673.1"/>
    </source>
</evidence>
<sequence length="235" mass="26062">MPRNRHVPVACEHNLLFHGAVLPNILFTLEQRGCLFVGERRVVSGHRAVKTASIVRIRRDEPPEIDLERHQNARAFGLNNGLSAFGRDEQRPVHALVRIAFAVGSQGDQQRGAASRRRPSGQSKAGIGYAAIRAGRVRGLLKRRRTGLQLHEHDQNRGQCQQARSRPAELKQPSASTGRLLAQLFLNAASQPFVEAAAGKRTARQITLQLFIHRVHRRHLPLSLPASSAHETVSI</sequence>